<dbReference type="PANTHER" id="PTHR47755">
    <property type="entry name" value="CELL DIVISION PROTEIN FTSX"/>
    <property type="match status" value="1"/>
</dbReference>
<dbReference type="EMBL" id="LKAJ02000001">
    <property type="protein sequence ID" value="MCS5709834.1"/>
    <property type="molecule type" value="Genomic_DNA"/>
</dbReference>
<evidence type="ECO:0000256" key="1">
    <source>
        <dbReference type="ARBA" id="ARBA00004651"/>
    </source>
</evidence>
<evidence type="ECO:0000256" key="3">
    <source>
        <dbReference type="ARBA" id="ARBA00022692"/>
    </source>
</evidence>
<sequence>MMVGNTIRLSLERHHEEMEVLNLIGATQAFIRRPFLYRGMLYGTFGGMIALLVTYCVVHALTSPTEQLLSLYQGIFTLENLTFYDTVAFLVASILLGWLGAVFAFVQQRRALNEY</sequence>
<evidence type="ECO:0000313" key="8">
    <source>
        <dbReference type="EMBL" id="MCS5709834.1"/>
    </source>
</evidence>
<gene>
    <name evidence="8" type="ORF">HT99x_000180</name>
</gene>
<keyword evidence="2" id="KW-1003">Cell membrane</keyword>
<protein>
    <submittedName>
        <fullName evidence="8">FtsX-like permease family protein</fullName>
    </submittedName>
</protein>
<feature type="domain" description="ABC3 transporter permease C-terminal" evidence="7">
    <location>
        <begin position="2"/>
        <end position="105"/>
    </location>
</feature>
<dbReference type="AlphaFoldDB" id="A0AAE3L8F2"/>
<comment type="caution">
    <text evidence="8">The sequence shown here is derived from an EMBL/GenBank/DDBJ whole genome shotgun (WGS) entry which is preliminary data.</text>
</comment>
<proteinExistence type="predicted"/>
<dbReference type="GO" id="GO:0051301">
    <property type="term" value="P:cell division"/>
    <property type="evidence" value="ECO:0007669"/>
    <property type="project" value="InterPro"/>
</dbReference>
<evidence type="ECO:0000259" key="7">
    <source>
        <dbReference type="Pfam" id="PF02687"/>
    </source>
</evidence>
<evidence type="ECO:0000313" key="9">
    <source>
        <dbReference type="Proteomes" id="UP000051497"/>
    </source>
</evidence>
<dbReference type="GO" id="GO:0032153">
    <property type="term" value="C:cell division site"/>
    <property type="evidence" value="ECO:0007669"/>
    <property type="project" value="TreeGrafter"/>
</dbReference>
<evidence type="ECO:0000256" key="4">
    <source>
        <dbReference type="ARBA" id="ARBA00022989"/>
    </source>
</evidence>
<dbReference type="InterPro" id="IPR004513">
    <property type="entry name" value="FtsX"/>
</dbReference>
<keyword evidence="5 6" id="KW-0472">Membrane</keyword>
<keyword evidence="4 6" id="KW-1133">Transmembrane helix</keyword>
<dbReference type="Proteomes" id="UP000051497">
    <property type="component" value="Unassembled WGS sequence"/>
</dbReference>
<reference evidence="8" key="2">
    <citation type="submission" date="2021-06" db="EMBL/GenBank/DDBJ databases">
        <title>Genomic Description and Analysis of Intracellular Bacteria, Candidatus Berkiella cookevillensis and Candidatus Berkiella aquae.</title>
        <authorList>
            <person name="Kidane D.T."/>
            <person name="Mehari Y.T."/>
            <person name="Rice F.C."/>
            <person name="Arivett B.A."/>
            <person name="Farone A.L."/>
            <person name="Berk S.G."/>
            <person name="Farone M.B."/>
        </authorList>
    </citation>
    <scope>NUCLEOTIDE SEQUENCE</scope>
    <source>
        <strain evidence="8">HT99</strain>
    </source>
</reference>
<dbReference type="GO" id="GO:0005886">
    <property type="term" value="C:plasma membrane"/>
    <property type="evidence" value="ECO:0007669"/>
    <property type="project" value="UniProtKB-SubCell"/>
</dbReference>
<feature type="transmembrane region" description="Helical" evidence="6">
    <location>
        <begin position="40"/>
        <end position="61"/>
    </location>
</feature>
<dbReference type="InterPro" id="IPR003838">
    <property type="entry name" value="ABC3_permease_C"/>
</dbReference>
<keyword evidence="9" id="KW-1185">Reference proteome</keyword>
<evidence type="ECO:0000256" key="5">
    <source>
        <dbReference type="ARBA" id="ARBA00023136"/>
    </source>
</evidence>
<name>A0AAE3L8F2_9GAMM</name>
<dbReference type="Pfam" id="PF02687">
    <property type="entry name" value="FtsX"/>
    <property type="match status" value="1"/>
</dbReference>
<dbReference type="PANTHER" id="PTHR47755:SF1">
    <property type="entry name" value="CELL DIVISION PROTEIN FTSX"/>
    <property type="match status" value="1"/>
</dbReference>
<feature type="transmembrane region" description="Helical" evidence="6">
    <location>
        <begin position="81"/>
        <end position="106"/>
    </location>
</feature>
<accession>A0AAE3L8F2</accession>
<evidence type="ECO:0000256" key="2">
    <source>
        <dbReference type="ARBA" id="ARBA00022475"/>
    </source>
</evidence>
<comment type="subcellular location">
    <subcellularLocation>
        <location evidence="1">Cell membrane</location>
        <topology evidence="1">Multi-pass membrane protein</topology>
    </subcellularLocation>
</comment>
<organism evidence="8 9">
    <name type="scientific">Candidatus Berkiella aquae</name>
    <dbReference type="NCBI Taxonomy" id="295108"/>
    <lineage>
        <taxon>Bacteria</taxon>
        <taxon>Pseudomonadati</taxon>
        <taxon>Pseudomonadota</taxon>
        <taxon>Gammaproteobacteria</taxon>
        <taxon>Candidatus Berkiellales</taxon>
        <taxon>Candidatus Berkiellaceae</taxon>
        <taxon>Candidatus Berkiella</taxon>
    </lineage>
</organism>
<reference evidence="8" key="1">
    <citation type="journal article" date="2016" name="Genome Announc.">
        <title>Draft Genome Sequences of Two Novel Amoeba-Resistant Intranuclear Bacteria, 'Candidatus Berkiella cookevillensis' and 'Candidatus Berkiella aquae'.</title>
        <authorList>
            <person name="Mehari Y.T."/>
            <person name="Arivett B.A."/>
            <person name="Farone A.L."/>
            <person name="Gunderson J.H."/>
            <person name="Farone M.B."/>
        </authorList>
    </citation>
    <scope>NUCLEOTIDE SEQUENCE</scope>
    <source>
        <strain evidence="8">HT99</strain>
    </source>
</reference>
<evidence type="ECO:0000256" key="6">
    <source>
        <dbReference type="SAM" id="Phobius"/>
    </source>
</evidence>
<keyword evidence="3 6" id="KW-0812">Transmembrane</keyword>